<comment type="caution">
    <text evidence="1">The sequence shown here is derived from an EMBL/GenBank/DDBJ whole genome shotgun (WGS) entry which is preliminary data.</text>
</comment>
<accession>A0A8K0P4Q2</accession>
<evidence type="ECO:0000313" key="2">
    <source>
        <dbReference type="Proteomes" id="UP000792457"/>
    </source>
</evidence>
<keyword evidence="2" id="KW-1185">Reference proteome</keyword>
<proteinExistence type="predicted"/>
<gene>
    <name evidence="1" type="ORF">J437_LFUL012172</name>
</gene>
<dbReference type="Proteomes" id="UP000792457">
    <property type="component" value="Unassembled WGS sequence"/>
</dbReference>
<sequence>MKEKAYFVITEVEQDAQVQPNACDALVGASCPLKTDERRFCVDAEERAREQRRVLCNRGSFDIQPTRRFALRY</sequence>
<protein>
    <submittedName>
        <fullName evidence="1">Uncharacterized protein</fullName>
    </submittedName>
</protein>
<evidence type="ECO:0000313" key="1">
    <source>
        <dbReference type="EMBL" id="KAG8233032.1"/>
    </source>
</evidence>
<reference evidence="1" key="1">
    <citation type="submission" date="2013-04" db="EMBL/GenBank/DDBJ databases">
        <authorList>
            <person name="Qu J."/>
            <person name="Murali S.C."/>
            <person name="Bandaranaike D."/>
            <person name="Bellair M."/>
            <person name="Blankenburg K."/>
            <person name="Chao H."/>
            <person name="Dinh H."/>
            <person name="Doddapaneni H."/>
            <person name="Downs B."/>
            <person name="Dugan-Rocha S."/>
            <person name="Elkadiri S."/>
            <person name="Gnanaolivu R.D."/>
            <person name="Hernandez B."/>
            <person name="Javaid M."/>
            <person name="Jayaseelan J.C."/>
            <person name="Lee S."/>
            <person name="Li M."/>
            <person name="Ming W."/>
            <person name="Munidasa M."/>
            <person name="Muniz J."/>
            <person name="Nguyen L."/>
            <person name="Ongeri F."/>
            <person name="Osuji N."/>
            <person name="Pu L.-L."/>
            <person name="Puazo M."/>
            <person name="Qu C."/>
            <person name="Quiroz J."/>
            <person name="Raj R."/>
            <person name="Weissenberger G."/>
            <person name="Xin Y."/>
            <person name="Zou X."/>
            <person name="Han Y."/>
            <person name="Richards S."/>
            <person name="Worley K."/>
            <person name="Muzny D."/>
            <person name="Gibbs R."/>
        </authorList>
    </citation>
    <scope>NUCLEOTIDE SEQUENCE</scope>
    <source>
        <strain evidence="1">Sampled in the wild</strain>
    </source>
</reference>
<dbReference type="EMBL" id="KZ308682">
    <property type="protein sequence ID" value="KAG8233032.1"/>
    <property type="molecule type" value="Genomic_DNA"/>
</dbReference>
<reference evidence="1" key="2">
    <citation type="submission" date="2017-10" db="EMBL/GenBank/DDBJ databases">
        <title>Ladona fulva Genome sequencing and assembly.</title>
        <authorList>
            <person name="Murali S."/>
            <person name="Richards S."/>
            <person name="Bandaranaike D."/>
            <person name="Bellair M."/>
            <person name="Blankenburg K."/>
            <person name="Chao H."/>
            <person name="Dinh H."/>
            <person name="Doddapaneni H."/>
            <person name="Dugan-Rocha S."/>
            <person name="Elkadiri S."/>
            <person name="Gnanaolivu R."/>
            <person name="Hernandez B."/>
            <person name="Skinner E."/>
            <person name="Javaid M."/>
            <person name="Lee S."/>
            <person name="Li M."/>
            <person name="Ming W."/>
            <person name="Munidasa M."/>
            <person name="Muniz J."/>
            <person name="Nguyen L."/>
            <person name="Hughes D."/>
            <person name="Osuji N."/>
            <person name="Pu L.-L."/>
            <person name="Puazo M."/>
            <person name="Qu C."/>
            <person name="Quiroz J."/>
            <person name="Raj R."/>
            <person name="Weissenberger G."/>
            <person name="Xin Y."/>
            <person name="Zou X."/>
            <person name="Han Y."/>
            <person name="Worley K."/>
            <person name="Muzny D."/>
            <person name="Gibbs R."/>
        </authorList>
    </citation>
    <scope>NUCLEOTIDE SEQUENCE</scope>
    <source>
        <strain evidence="1">Sampled in the wild</strain>
    </source>
</reference>
<organism evidence="1 2">
    <name type="scientific">Ladona fulva</name>
    <name type="common">Scarce chaser dragonfly</name>
    <name type="synonym">Libellula fulva</name>
    <dbReference type="NCBI Taxonomy" id="123851"/>
    <lineage>
        <taxon>Eukaryota</taxon>
        <taxon>Metazoa</taxon>
        <taxon>Ecdysozoa</taxon>
        <taxon>Arthropoda</taxon>
        <taxon>Hexapoda</taxon>
        <taxon>Insecta</taxon>
        <taxon>Pterygota</taxon>
        <taxon>Palaeoptera</taxon>
        <taxon>Odonata</taxon>
        <taxon>Epiprocta</taxon>
        <taxon>Anisoptera</taxon>
        <taxon>Libelluloidea</taxon>
        <taxon>Libellulidae</taxon>
        <taxon>Ladona</taxon>
    </lineage>
</organism>
<name>A0A8K0P4Q2_LADFU</name>
<dbReference type="AlphaFoldDB" id="A0A8K0P4Q2"/>